<keyword evidence="6" id="KW-1185">Reference proteome</keyword>
<dbReference type="NCBIfam" id="NF033788">
    <property type="entry name" value="HTH_metalloreg"/>
    <property type="match status" value="1"/>
</dbReference>
<dbReference type="PANTHER" id="PTHR33154:SF18">
    <property type="entry name" value="ARSENICAL RESISTANCE OPERON REPRESSOR"/>
    <property type="match status" value="1"/>
</dbReference>
<keyword evidence="1" id="KW-0805">Transcription regulation</keyword>
<evidence type="ECO:0000313" key="6">
    <source>
        <dbReference type="Proteomes" id="UP000323521"/>
    </source>
</evidence>
<evidence type="ECO:0000313" key="5">
    <source>
        <dbReference type="EMBL" id="ATW28281.1"/>
    </source>
</evidence>
<feature type="domain" description="HTH arsR-type" evidence="4">
    <location>
        <begin position="4"/>
        <end position="98"/>
    </location>
</feature>
<proteinExistence type="predicted"/>
<accession>A0A3G1L0V7</accession>
<dbReference type="PANTHER" id="PTHR33154">
    <property type="entry name" value="TRANSCRIPTIONAL REGULATOR, ARSR FAMILY"/>
    <property type="match status" value="1"/>
</dbReference>
<dbReference type="PROSITE" id="PS50987">
    <property type="entry name" value="HTH_ARSR_2"/>
    <property type="match status" value="1"/>
</dbReference>
<reference evidence="5 6" key="1">
    <citation type="submission" date="2016-10" db="EMBL/GenBank/DDBJ databases">
        <title>Complete Genome Sequence of Peptococcaceae strain DCMF.</title>
        <authorList>
            <person name="Edwards R.J."/>
            <person name="Holland S.I."/>
            <person name="Deshpande N.P."/>
            <person name="Wong Y.K."/>
            <person name="Ertan H."/>
            <person name="Manefield M."/>
            <person name="Russell T.L."/>
            <person name="Lee M.J."/>
        </authorList>
    </citation>
    <scope>NUCLEOTIDE SEQUENCE [LARGE SCALE GENOMIC DNA]</scope>
    <source>
        <strain evidence="5 6">DCMF</strain>
    </source>
</reference>
<protein>
    <recommendedName>
        <fullName evidence="4">HTH arsR-type domain-containing protein</fullName>
    </recommendedName>
</protein>
<dbReference type="OrthoDB" id="9798835at2"/>
<dbReference type="InterPro" id="IPR051081">
    <property type="entry name" value="HTH_MetalResp_TranReg"/>
</dbReference>
<dbReference type="InterPro" id="IPR011991">
    <property type="entry name" value="ArsR-like_HTH"/>
</dbReference>
<dbReference type="EMBL" id="CP017634">
    <property type="protein sequence ID" value="ATW28281.1"/>
    <property type="molecule type" value="Genomic_DNA"/>
</dbReference>
<dbReference type="Gene3D" id="1.10.10.10">
    <property type="entry name" value="Winged helix-like DNA-binding domain superfamily/Winged helix DNA-binding domain"/>
    <property type="match status" value="1"/>
</dbReference>
<dbReference type="SMART" id="SM00418">
    <property type="entry name" value="HTH_ARSR"/>
    <property type="match status" value="1"/>
</dbReference>
<evidence type="ECO:0000256" key="2">
    <source>
        <dbReference type="ARBA" id="ARBA00023125"/>
    </source>
</evidence>
<sequence length="131" mass="15055">MKESESILDKRIYKAFKALGEPTRLKIIKMLSVQGMCVCELSEVLDMLQPRVSQHLKILKDAELVVENKEGYFICYTLNTAELASLWKEFFTFLGADLTDLPGYEKEIARMGTLACNEKIKEIKEKLKKEC</sequence>
<evidence type="ECO:0000256" key="3">
    <source>
        <dbReference type="ARBA" id="ARBA00023163"/>
    </source>
</evidence>
<dbReference type="InterPro" id="IPR036390">
    <property type="entry name" value="WH_DNA-bd_sf"/>
</dbReference>
<dbReference type="Pfam" id="PF01022">
    <property type="entry name" value="HTH_5"/>
    <property type="match status" value="1"/>
</dbReference>
<dbReference type="InterPro" id="IPR036388">
    <property type="entry name" value="WH-like_DNA-bd_sf"/>
</dbReference>
<name>A0A3G1L0V7_FORW1</name>
<keyword evidence="3" id="KW-0804">Transcription</keyword>
<organism evidence="5 6">
    <name type="scientific">Formimonas warabiya</name>
    <dbReference type="NCBI Taxonomy" id="1761012"/>
    <lineage>
        <taxon>Bacteria</taxon>
        <taxon>Bacillati</taxon>
        <taxon>Bacillota</taxon>
        <taxon>Clostridia</taxon>
        <taxon>Eubacteriales</taxon>
        <taxon>Peptococcaceae</taxon>
        <taxon>Candidatus Formimonas</taxon>
    </lineage>
</organism>
<dbReference type="GO" id="GO:0003700">
    <property type="term" value="F:DNA-binding transcription factor activity"/>
    <property type="evidence" value="ECO:0007669"/>
    <property type="project" value="InterPro"/>
</dbReference>
<keyword evidence="2" id="KW-0238">DNA-binding</keyword>
<dbReference type="GO" id="GO:0003677">
    <property type="term" value="F:DNA binding"/>
    <property type="evidence" value="ECO:0007669"/>
    <property type="project" value="UniProtKB-KW"/>
</dbReference>
<gene>
    <name evidence="5" type="ORF">DCMF_01255</name>
</gene>
<evidence type="ECO:0000259" key="4">
    <source>
        <dbReference type="PROSITE" id="PS50987"/>
    </source>
</evidence>
<dbReference type="PRINTS" id="PR00778">
    <property type="entry name" value="HTHARSR"/>
</dbReference>
<dbReference type="SUPFAM" id="SSF46785">
    <property type="entry name" value="Winged helix' DNA-binding domain"/>
    <property type="match status" value="1"/>
</dbReference>
<dbReference type="AlphaFoldDB" id="A0A3G1L0V7"/>
<dbReference type="KEGG" id="fwa:DCMF_01255"/>
<dbReference type="Proteomes" id="UP000323521">
    <property type="component" value="Chromosome"/>
</dbReference>
<dbReference type="CDD" id="cd00090">
    <property type="entry name" value="HTH_ARSR"/>
    <property type="match status" value="1"/>
</dbReference>
<dbReference type="InterPro" id="IPR001845">
    <property type="entry name" value="HTH_ArsR_DNA-bd_dom"/>
</dbReference>
<evidence type="ECO:0000256" key="1">
    <source>
        <dbReference type="ARBA" id="ARBA00023015"/>
    </source>
</evidence>